<dbReference type="Pfam" id="PF05650">
    <property type="entry name" value="DUF802"/>
    <property type="match status" value="2"/>
</dbReference>
<dbReference type="Proteomes" id="UP000060630">
    <property type="component" value="Unassembled WGS sequence"/>
</dbReference>
<feature type="domain" description="DUF802" evidence="2">
    <location>
        <begin position="321"/>
        <end position="373"/>
    </location>
</feature>
<keyword evidence="1" id="KW-0812">Transmembrane</keyword>
<dbReference type="RefSeq" id="WP_060192877.1">
    <property type="nucleotide sequence ID" value="NZ_LPHD01000079.1"/>
</dbReference>
<evidence type="ECO:0000313" key="4">
    <source>
        <dbReference type="Proteomes" id="UP000060630"/>
    </source>
</evidence>
<dbReference type="InterPro" id="IPR008520">
    <property type="entry name" value="DUF802"/>
</dbReference>
<evidence type="ECO:0000256" key="1">
    <source>
        <dbReference type="SAM" id="Phobius"/>
    </source>
</evidence>
<name>A0A106Q7F4_9BURK</name>
<feature type="transmembrane region" description="Helical" evidence="1">
    <location>
        <begin position="32"/>
        <end position="51"/>
    </location>
</feature>
<dbReference type="SUPFAM" id="SSF58113">
    <property type="entry name" value="Apolipoprotein A-I"/>
    <property type="match status" value="1"/>
</dbReference>
<comment type="caution">
    <text evidence="3">The sequence shown here is derived from an EMBL/GenBank/DDBJ whole genome shotgun (WGS) entry which is preliminary data.</text>
</comment>
<feature type="transmembrane region" description="Helical" evidence="1">
    <location>
        <begin position="7"/>
        <end position="26"/>
    </location>
</feature>
<keyword evidence="1" id="KW-0472">Membrane</keyword>
<accession>A0A106Q7F4</accession>
<protein>
    <submittedName>
        <fullName evidence="3">Chemotaxis protein</fullName>
    </submittedName>
</protein>
<feature type="domain" description="DUF802" evidence="2">
    <location>
        <begin position="376"/>
        <end position="428"/>
    </location>
</feature>
<proteinExistence type="predicted"/>
<dbReference type="AlphaFoldDB" id="A0A106Q7F4"/>
<evidence type="ECO:0000313" key="3">
    <source>
        <dbReference type="EMBL" id="KWA81583.1"/>
    </source>
</evidence>
<reference evidence="3 4" key="1">
    <citation type="submission" date="2015-11" db="EMBL/GenBank/DDBJ databases">
        <title>Expanding the genomic diversity of Burkholderia species for the development of highly accurate diagnostics.</title>
        <authorList>
            <person name="Sahl J."/>
            <person name="Keim P."/>
            <person name="Wagner D."/>
        </authorList>
    </citation>
    <scope>NUCLEOTIDE SEQUENCE [LARGE SCALE GENOMIC DNA]</scope>
    <source>
        <strain evidence="3 4">MSMB2087WGS</strain>
    </source>
</reference>
<dbReference type="EMBL" id="LPHD01000079">
    <property type="protein sequence ID" value="KWA81583.1"/>
    <property type="molecule type" value="Genomic_DNA"/>
</dbReference>
<sequence length="935" mass="99770">MSRIRIDLVVFMAGLVAVCWIGAGYVASNPPAAVVTLLIAACYLAGAAELLRYRQATATLAGAVNGLSGPPPALDAWLDTLHPSLRGAVRARIEGARAALPGPSLTPYLVGLLVLLGMLGTLLGMVVTLKGTGAALESATDLDAIRASLIAPVKGLGYAFGTSIAGVATSAMLGLLSALVRRDRLDASQQLDAKIATTLRVHSHAHQREESFRLLQKQADAMPALVERLQTMMTAIDARSAALHEQQIASQQAFFDRTEQAYARLASSVGQSLQDSAAESARVAGAALQPVMETTMAGLAREMTVLRDAVTHAVERQLDGLSSGFEATTANVTGIWNRALDEHRRSSEAAAGHLHAALGQFTDTFAQRSTDLLDGVATRLEATEQRMADGWQHALARQEQVGETLAGHNARALEAAAATFEQHSASLLRTIGESHASLQGELASRDEQRLAAWRESLAAMAAAMRDDLAQTSAHHASRQQAICDALAKTATDIGTQTSMFEQHSASLLNTMRESHATLQTELASRDEQRLAAWSASLAEMAAKLSDEWAQTSANHTIRHQAICDALAQTATDIGAQTTTFEQHSASLLNTMRESHANLQTELASRDEQRLAAWSASLAEMAAKLSDEWAQTSASHMGRQQAICDAFAQTAADIGAQTTTFEQHSASLLNTMRDSHANLQTELASRDEQRLAAWSASLAEMAAKLRDEWAQTSAQAASRQQDICDTLARTANDITAQAQAHASDTIAEISRLVQAASEAPKAAAEVVAELRQRLSDSMVRDTAMLDERSRLLATLETLLDAVNHASTEQRGAVDALVRTSAALLDRVGARFNDTVDAETRKLDAVAAQVTAGAVEVASLGDAFGMAVQVFGESNDKLLSHLQRIEAALEKSLARSDEQLEYYVAQAREVIDLSMMSQKQIVEDLQQLAGRRASVGA</sequence>
<keyword evidence="1" id="KW-1133">Transmembrane helix</keyword>
<feature type="transmembrane region" description="Helical" evidence="1">
    <location>
        <begin position="105"/>
        <end position="127"/>
    </location>
</feature>
<organism evidence="3 4">
    <name type="scientific">Burkholderia ubonensis</name>
    <dbReference type="NCBI Taxonomy" id="101571"/>
    <lineage>
        <taxon>Bacteria</taxon>
        <taxon>Pseudomonadati</taxon>
        <taxon>Pseudomonadota</taxon>
        <taxon>Betaproteobacteria</taxon>
        <taxon>Burkholderiales</taxon>
        <taxon>Burkholderiaceae</taxon>
        <taxon>Burkholderia</taxon>
        <taxon>Burkholderia cepacia complex</taxon>
    </lineage>
</organism>
<gene>
    <name evidence="3" type="ORF">WL29_28405</name>
</gene>
<evidence type="ECO:0000259" key="2">
    <source>
        <dbReference type="Pfam" id="PF05650"/>
    </source>
</evidence>